<evidence type="ECO:0000256" key="2">
    <source>
        <dbReference type="RuleBase" id="RU003616"/>
    </source>
</evidence>
<protein>
    <submittedName>
        <fullName evidence="4">Heat-shock protein Hsp20</fullName>
    </submittedName>
</protein>
<evidence type="ECO:0000259" key="3">
    <source>
        <dbReference type="PROSITE" id="PS01031"/>
    </source>
</evidence>
<proteinExistence type="inferred from homology"/>
<dbReference type="PROSITE" id="PS01031">
    <property type="entry name" value="SHSP"/>
    <property type="match status" value="1"/>
</dbReference>
<dbReference type="AlphaFoldDB" id="A0A5K7YWV0"/>
<dbReference type="OrthoDB" id="9811615at2"/>
<evidence type="ECO:0000313" key="5">
    <source>
        <dbReference type="Proteomes" id="UP000427769"/>
    </source>
</evidence>
<gene>
    <name evidence="4" type="ORF">DSCW_16590</name>
</gene>
<feature type="domain" description="SHSP" evidence="3">
    <location>
        <begin position="74"/>
        <end position="188"/>
    </location>
</feature>
<comment type="similarity">
    <text evidence="1 2">Belongs to the small heat shock protein (HSP20) family.</text>
</comment>
<dbReference type="InterPro" id="IPR008978">
    <property type="entry name" value="HSP20-like_chaperone"/>
</dbReference>
<dbReference type="PANTHER" id="PTHR11527">
    <property type="entry name" value="HEAT-SHOCK PROTEIN 20 FAMILY MEMBER"/>
    <property type="match status" value="1"/>
</dbReference>
<dbReference type="Gene3D" id="2.60.40.790">
    <property type="match status" value="1"/>
</dbReference>
<keyword evidence="5" id="KW-1185">Reference proteome</keyword>
<dbReference type="EMBL" id="AP021875">
    <property type="protein sequence ID" value="BBO74242.1"/>
    <property type="molecule type" value="Genomic_DNA"/>
</dbReference>
<evidence type="ECO:0000256" key="1">
    <source>
        <dbReference type="PROSITE-ProRule" id="PRU00285"/>
    </source>
</evidence>
<dbReference type="RefSeq" id="WP_155303284.1">
    <property type="nucleotide sequence ID" value="NZ_AP021875.1"/>
</dbReference>
<dbReference type="CDD" id="cd06464">
    <property type="entry name" value="ACD_sHsps-like"/>
    <property type="match status" value="1"/>
</dbReference>
<dbReference type="Pfam" id="PF00011">
    <property type="entry name" value="HSP20"/>
    <property type="match status" value="1"/>
</dbReference>
<organism evidence="4 5">
    <name type="scientific">Desulfosarcina widdelii</name>
    <dbReference type="NCBI Taxonomy" id="947919"/>
    <lineage>
        <taxon>Bacteria</taxon>
        <taxon>Pseudomonadati</taxon>
        <taxon>Thermodesulfobacteriota</taxon>
        <taxon>Desulfobacteria</taxon>
        <taxon>Desulfobacterales</taxon>
        <taxon>Desulfosarcinaceae</taxon>
        <taxon>Desulfosarcina</taxon>
    </lineage>
</organism>
<dbReference type="KEGG" id="dwd:DSCW_16590"/>
<dbReference type="InterPro" id="IPR002068">
    <property type="entry name" value="A-crystallin/Hsp20_dom"/>
</dbReference>
<dbReference type="Proteomes" id="UP000427769">
    <property type="component" value="Chromosome"/>
</dbReference>
<accession>A0A5K7YWV0</accession>
<dbReference type="InterPro" id="IPR031107">
    <property type="entry name" value="Small_HSP"/>
</dbReference>
<dbReference type="SUPFAM" id="SSF49764">
    <property type="entry name" value="HSP20-like chaperones"/>
    <property type="match status" value="1"/>
</dbReference>
<evidence type="ECO:0000313" key="4">
    <source>
        <dbReference type="EMBL" id="BBO74242.1"/>
    </source>
</evidence>
<sequence>MSMKKWTPWNWFRKEEEDAGKSVPIQRSSADGRHPVLGGSLARFHQEIDRLFDQTLRGFELSPFSFNRPLRPRLNEGMLKPTLDLGATDKEYTVCVEVPCVNESDVKVEIVNDTLTIRGEKKQESEEKEKNYYRMERSYGSFQRVLSLPEDADQDGISAAFKKGVLMVTMPRKATPQADVRQIEIQSA</sequence>
<reference evidence="4 5" key="1">
    <citation type="submission" date="2019-11" db="EMBL/GenBank/DDBJ databases">
        <title>Comparative genomics of hydrocarbon-degrading Desulfosarcina strains.</title>
        <authorList>
            <person name="Watanabe M."/>
            <person name="Kojima H."/>
            <person name="Fukui M."/>
        </authorList>
    </citation>
    <scope>NUCLEOTIDE SEQUENCE [LARGE SCALE GENOMIC DNA]</scope>
    <source>
        <strain evidence="4 5">PP31</strain>
    </source>
</reference>
<name>A0A5K7YWV0_9BACT</name>